<name>A0A2N3VF12_9NOCA</name>
<sequence>MMSYAFEVGDQTVWSPSLRVGDLFVRMHAATCSVLGTATGLTAIASDMYEIDIEIFERATLAAFNEYSSSQNATFKAMLGATLGPAVNILNYCQRPLTPRSDEESAFISWANGLSMPR</sequence>
<comment type="caution">
    <text evidence="1">The sequence shown here is derived from an EMBL/GenBank/DDBJ whole genome shotgun (WGS) entry which is preliminary data.</text>
</comment>
<protein>
    <submittedName>
        <fullName evidence="1">Uncharacterized protein</fullName>
    </submittedName>
</protein>
<dbReference type="AlphaFoldDB" id="A0A2N3VF12"/>
<dbReference type="Proteomes" id="UP000233766">
    <property type="component" value="Unassembled WGS sequence"/>
</dbReference>
<evidence type="ECO:0000313" key="1">
    <source>
        <dbReference type="EMBL" id="PKV80219.1"/>
    </source>
</evidence>
<proteinExistence type="predicted"/>
<dbReference type="Pfam" id="PF19564">
    <property type="entry name" value="DUF6086"/>
    <property type="match status" value="1"/>
</dbReference>
<dbReference type="InterPro" id="IPR045732">
    <property type="entry name" value="DUF6086"/>
</dbReference>
<keyword evidence="2" id="KW-1185">Reference proteome</keyword>
<gene>
    <name evidence="1" type="ORF">ATK86_4641</name>
</gene>
<dbReference type="EMBL" id="PJMW01000002">
    <property type="protein sequence ID" value="PKV80219.1"/>
    <property type="molecule type" value="Genomic_DNA"/>
</dbReference>
<organism evidence="1 2">
    <name type="scientific">Nocardia fluminea</name>
    <dbReference type="NCBI Taxonomy" id="134984"/>
    <lineage>
        <taxon>Bacteria</taxon>
        <taxon>Bacillati</taxon>
        <taxon>Actinomycetota</taxon>
        <taxon>Actinomycetes</taxon>
        <taxon>Mycobacteriales</taxon>
        <taxon>Nocardiaceae</taxon>
        <taxon>Nocardia</taxon>
    </lineage>
</organism>
<accession>A0A2N3VF12</accession>
<evidence type="ECO:0000313" key="2">
    <source>
        <dbReference type="Proteomes" id="UP000233766"/>
    </source>
</evidence>
<reference evidence="1 2" key="1">
    <citation type="submission" date="2017-12" db="EMBL/GenBank/DDBJ databases">
        <title>Sequencing the genomes of 1000 Actinobacteria strains.</title>
        <authorList>
            <person name="Klenk H.-P."/>
        </authorList>
    </citation>
    <scope>NUCLEOTIDE SEQUENCE [LARGE SCALE GENOMIC DNA]</scope>
    <source>
        <strain evidence="1 2">DSM 44489</strain>
    </source>
</reference>